<dbReference type="InterPro" id="IPR004088">
    <property type="entry name" value="KH_dom_type_1"/>
</dbReference>
<dbReference type="Pfam" id="PF00013">
    <property type="entry name" value="KH_1"/>
    <property type="match status" value="1"/>
</dbReference>
<dbReference type="Gene3D" id="3.30.310.210">
    <property type="match status" value="1"/>
</dbReference>
<sequence>MVASHLKKHYLQQIAITVVDVEIFEEAAVVKRALFQIASHVHDNLSQSQHMFSSDCGSGSFCWCLWGYKGDAGDWSRKGGAIINQIRPDSGANIKVDSSAIEGDDCLIIISTKEFFDDSFSPTIEVVLWLQPRYSKKVERKSRIISFTTRLLVPTPPIGCLIGKGGTTETEMRRLTKVNICILSKENLYVEEF</sequence>
<protein>
    <recommendedName>
        <fullName evidence="2">K Homology domain-containing protein</fullName>
    </recommendedName>
</protein>
<reference evidence="3 4" key="1">
    <citation type="submission" date="2024-08" db="EMBL/GenBank/DDBJ databases">
        <title>Insights into the chromosomal genome structure of Flemingia macrophylla.</title>
        <authorList>
            <person name="Ding Y."/>
            <person name="Zhao Y."/>
            <person name="Bi W."/>
            <person name="Wu M."/>
            <person name="Zhao G."/>
            <person name="Gong Y."/>
            <person name="Li W."/>
            <person name="Zhang P."/>
        </authorList>
    </citation>
    <scope>NUCLEOTIDE SEQUENCE [LARGE SCALE GENOMIC DNA]</scope>
    <source>
        <strain evidence="3">DYQJB</strain>
        <tissue evidence="3">Leaf</tissue>
    </source>
</reference>
<dbReference type="GO" id="GO:0003723">
    <property type="term" value="F:RNA binding"/>
    <property type="evidence" value="ECO:0007669"/>
    <property type="project" value="UniProtKB-UniRule"/>
</dbReference>
<comment type="caution">
    <text evidence="3">The sequence shown here is derived from an EMBL/GenBank/DDBJ whole genome shotgun (WGS) entry which is preliminary data.</text>
</comment>
<evidence type="ECO:0000313" key="3">
    <source>
        <dbReference type="EMBL" id="KAL2336711.1"/>
    </source>
</evidence>
<gene>
    <name evidence="3" type="ORF">Fmac_011157</name>
</gene>
<evidence type="ECO:0000256" key="1">
    <source>
        <dbReference type="PROSITE-ProRule" id="PRU00117"/>
    </source>
</evidence>
<keyword evidence="4" id="KW-1185">Reference proteome</keyword>
<feature type="domain" description="K Homology" evidence="2">
    <location>
        <begin position="148"/>
        <end position="186"/>
    </location>
</feature>
<dbReference type="PROSITE" id="PS50084">
    <property type="entry name" value="KH_TYPE_1"/>
    <property type="match status" value="1"/>
</dbReference>
<evidence type="ECO:0000313" key="4">
    <source>
        <dbReference type="Proteomes" id="UP001603857"/>
    </source>
</evidence>
<dbReference type="AlphaFoldDB" id="A0ABD1MLM4"/>
<dbReference type="PANTHER" id="PTHR10288">
    <property type="entry name" value="KH DOMAIN CONTAINING RNA BINDING PROTEIN"/>
    <property type="match status" value="1"/>
</dbReference>
<name>A0ABD1MLM4_9FABA</name>
<dbReference type="InterPro" id="IPR036612">
    <property type="entry name" value="KH_dom_type_1_sf"/>
</dbReference>
<organism evidence="3 4">
    <name type="scientific">Flemingia macrophylla</name>
    <dbReference type="NCBI Taxonomy" id="520843"/>
    <lineage>
        <taxon>Eukaryota</taxon>
        <taxon>Viridiplantae</taxon>
        <taxon>Streptophyta</taxon>
        <taxon>Embryophyta</taxon>
        <taxon>Tracheophyta</taxon>
        <taxon>Spermatophyta</taxon>
        <taxon>Magnoliopsida</taxon>
        <taxon>eudicotyledons</taxon>
        <taxon>Gunneridae</taxon>
        <taxon>Pentapetalae</taxon>
        <taxon>rosids</taxon>
        <taxon>fabids</taxon>
        <taxon>Fabales</taxon>
        <taxon>Fabaceae</taxon>
        <taxon>Papilionoideae</taxon>
        <taxon>50 kb inversion clade</taxon>
        <taxon>NPAAA clade</taxon>
        <taxon>indigoferoid/millettioid clade</taxon>
        <taxon>Phaseoleae</taxon>
        <taxon>Flemingia</taxon>
    </lineage>
</organism>
<dbReference type="Proteomes" id="UP001603857">
    <property type="component" value="Unassembled WGS sequence"/>
</dbReference>
<evidence type="ECO:0000259" key="2">
    <source>
        <dbReference type="Pfam" id="PF00013"/>
    </source>
</evidence>
<accession>A0ABD1MLM4</accession>
<dbReference type="EMBL" id="JBGMDY010000004">
    <property type="protein sequence ID" value="KAL2336711.1"/>
    <property type="molecule type" value="Genomic_DNA"/>
</dbReference>
<dbReference type="SUPFAM" id="SSF54791">
    <property type="entry name" value="Eukaryotic type KH-domain (KH-domain type I)"/>
    <property type="match status" value="1"/>
</dbReference>
<keyword evidence="1" id="KW-0694">RNA-binding</keyword>
<proteinExistence type="predicted"/>